<dbReference type="Gene3D" id="1.10.287.1700">
    <property type="match status" value="1"/>
</dbReference>
<dbReference type="KEGG" id="mcad:Pan265_20460"/>
<evidence type="ECO:0000256" key="6">
    <source>
        <dbReference type="ARBA" id="ARBA00022500"/>
    </source>
</evidence>
<keyword evidence="11" id="KW-0175">Coiled coil</keyword>
<evidence type="ECO:0000313" key="12">
    <source>
        <dbReference type="EMBL" id="QDU72183.1"/>
    </source>
</evidence>
<dbReference type="Proteomes" id="UP000320386">
    <property type="component" value="Chromosome"/>
</dbReference>
<evidence type="ECO:0000256" key="4">
    <source>
        <dbReference type="ARBA" id="ARBA00022448"/>
    </source>
</evidence>
<dbReference type="InterPro" id="IPR012823">
    <property type="entry name" value="Flagell_FliJ"/>
</dbReference>
<keyword evidence="9" id="KW-0472">Membrane</keyword>
<name>A0A518BYY6_9BACT</name>
<evidence type="ECO:0000256" key="3">
    <source>
        <dbReference type="ARBA" id="ARBA00020392"/>
    </source>
</evidence>
<reference evidence="12 13" key="1">
    <citation type="submission" date="2019-02" db="EMBL/GenBank/DDBJ databases">
        <title>Deep-cultivation of Planctomycetes and their phenomic and genomic characterization uncovers novel biology.</title>
        <authorList>
            <person name="Wiegand S."/>
            <person name="Jogler M."/>
            <person name="Boedeker C."/>
            <person name="Pinto D."/>
            <person name="Vollmers J."/>
            <person name="Rivas-Marin E."/>
            <person name="Kohn T."/>
            <person name="Peeters S.H."/>
            <person name="Heuer A."/>
            <person name="Rast P."/>
            <person name="Oberbeckmann S."/>
            <person name="Bunk B."/>
            <person name="Jeske O."/>
            <person name="Meyerdierks A."/>
            <person name="Storesund J.E."/>
            <person name="Kallscheuer N."/>
            <person name="Luecker S."/>
            <person name="Lage O.M."/>
            <person name="Pohl T."/>
            <person name="Merkel B.J."/>
            <person name="Hornburger P."/>
            <person name="Mueller R.-W."/>
            <person name="Bruemmer F."/>
            <person name="Labrenz M."/>
            <person name="Spormann A.M."/>
            <person name="Op den Camp H."/>
            <person name="Overmann J."/>
            <person name="Amann R."/>
            <person name="Jetten M.S.M."/>
            <person name="Mascher T."/>
            <person name="Medema M.H."/>
            <person name="Devos D.P."/>
            <person name="Kaster A.-K."/>
            <person name="Ovreas L."/>
            <person name="Rohde M."/>
            <person name="Galperin M.Y."/>
            <person name="Jogler C."/>
        </authorList>
    </citation>
    <scope>NUCLEOTIDE SEQUENCE [LARGE SCALE GENOMIC DNA]</scope>
    <source>
        <strain evidence="12 13">Pan265</strain>
    </source>
</reference>
<keyword evidence="4" id="KW-0813">Transport</keyword>
<keyword evidence="13" id="KW-1185">Reference proteome</keyword>
<dbReference type="GO" id="GO:0005886">
    <property type="term" value="C:plasma membrane"/>
    <property type="evidence" value="ECO:0007669"/>
    <property type="project" value="UniProtKB-SubCell"/>
</dbReference>
<evidence type="ECO:0000256" key="5">
    <source>
        <dbReference type="ARBA" id="ARBA00022475"/>
    </source>
</evidence>
<keyword evidence="8" id="KW-0653">Protein transport</keyword>
<dbReference type="InterPro" id="IPR053716">
    <property type="entry name" value="Flag_assembly_chemotaxis_eff"/>
</dbReference>
<feature type="coiled-coil region" evidence="11">
    <location>
        <begin position="8"/>
        <end position="46"/>
    </location>
</feature>
<dbReference type="GO" id="GO:0006935">
    <property type="term" value="P:chemotaxis"/>
    <property type="evidence" value="ECO:0007669"/>
    <property type="project" value="UniProtKB-KW"/>
</dbReference>
<keyword evidence="6" id="KW-0145">Chemotaxis</keyword>
<evidence type="ECO:0000256" key="7">
    <source>
        <dbReference type="ARBA" id="ARBA00022795"/>
    </source>
</evidence>
<keyword evidence="10" id="KW-1006">Bacterial flagellum protein export</keyword>
<organism evidence="12 13">
    <name type="scientific">Mucisphaera calidilacus</name>
    <dbReference type="NCBI Taxonomy" id="2527982"/>
    <lineage>
        <taxon>Bacteria</taxon>
        <taxon>Pseudomonadati</taxon>
        <taxon>Planctomycetota</taxon>
        <taxon>Phycisphaerae</taxon>
        <taxon>Phycisphaerales</taxon>
        <taxon>Phycisphaeraceae</taxon>
        <taxon>Mucisphaera</taxon>
    </lineage>
</organism>
<comment type="subcellular location">
    <subcellularLocation>
        <location evidence="1">Cell membrane</location>
        <topology evidence="1">Peripheral membrane protein</topology>
        <orientation evidence="1">Cytoplasmic side</orientation>
    </subcellularLocation>
</comment>
<dbReference type="GO" id="GO:0071973">
    <property type="term" value="P:bacterial-type flagellum-dependent cell motility"/>
    <property type="evidence" value="ECO:0007669"/>
    <property type="project" value="InterPro"/>
</dbReference>
<keyword evidence="7" id="KW-1005">Bacterial flagellum biogenesis</keyword>
<evidence type="ECO:0000256" key="10">
    <source>
        <dbReference type="ARBA" id="ARBA00023225"/>
    </source>
</evidence>
<dbReference type="Pfam" id="PF02050">
    <property type="entry name" value="FliJ"/>
    <property type="match status" value="1"/>
</dbReference>
<dbReference type="RefSeq" id="WP_145446357.1">
    <property type="nucleotide sequence ID" value="NZ_CP036280.1"/>
</dbReference>
<dbReference type="GO" id="GO:0044781">
    <property type="term" value="P:bacterial-type flagellum organization"/>
    <property type="evidence" value="ECO:0007669"/>
    <property type="project" value="UniProtKB-KW"/>
</dbReference>
<keyword evidence="12" id="KW-0966">Cell projection</keyword>
<evidence type="ECO:0000313" key="13">
    <source>
        <dbReference type="Proteomes" id="UP000320386"/>
    </source>
</evidence>
<keyword evidence="12" id="KW-0282">Flagellum</keyword>
<keyword evidence="5" id="KW-1003">Cell membrane</keyword>
<dbReference type="GO" id="GO:0015031">
    <property type="term" value="P:protein transport"/>
    <property type="evidence" value="ECO:0007669"/>
    <property type="project" value="UniProtKB-KW"/>
</dbReference>
<sequence>MPRFRFRFQKLLEERRRAEQQAQRELAELLGRRDQLHARLVDTQQRISQSKTGLRDALVGTLDLPAVTQFGRHSNHMLAAGQGIVRQIAAAEPHINAARLRLNHAIQRRKALELLHDRELTEWKRNLNRRETNALDEAANQMTLSRRATA</sequence>
<accession>A0A518BYY6</accession>
<evidence type="ECO:0000256" key="11">
    <source>
        <dbReference type="SAM" id="Coils"/>
    </source>
</evidence>
<proteinExistence type="inferred from homology"/>
<dbReference type="GO" id="GO:0009288">
    <property type="term" value="C:bacterial-type flagellum"/>
    <property type="evidence" value="ECO:0007669"/>
    <property type="project" value="InterPro"/>
</dbReference>
<evidence type="ECO:0000256" key="9">
    <source>
        <dbReference type="ARBA" id="ARBA00023136"/>
    </source>
</evidence>
<dbReference type="AlphaFoldDB" id="A0A518BYY6"/>
<dbReference type="EMBL" id="CP036280">
    <property type="protein sequence ID" value="QDU72183.1"/>
    <property type="molecule type" value="Genomic_DNA"/>
</dbReference>
<evidence type="ECO:0000256" key="2">
    <source>
        <dbReference type="ARBA" id="ARBA00010004"/>
    </source>
</evidence>
<gene>
    <name evidence="12" type="ORF">Pan265_20460</name>
</gene>
<evidence type="ECO:0000256" key="1">
    <source>
        <dbReference type="ARBA" id="ARBA00004413"/>
    </source>
</evidence>
<keyword evidence="12" id="KW-0969">Cilium</keyword>
<comment type="similarity">
    <text evidence="2">Belongs to the FliJ family.</text>
</comment>
<evidence type="ECO:0000256" key="8">
    <source>
        <dbReference type="ARBA" id="ARBA00022927"/>
    </source>
</evidence>
<protein>
    <recommendedName>
        <fullName evidence="3">Flagellar FliJ protein</fullName>
    </recommendedName>
</protein>
<dbReference type="NCBIfam" id="TIGR02473">
    <property type="entry name" value="flagell_FliJ"/>
    <property type="match status" value="1"/>
</dbReference>